<dbReference type="Proteomes" id="UP001152888">
    <property type="component" value="Unassembled WGS sequence"/>
</dbReference>
<organism evidence="7 8">
    <name type="scientific">Acanthoscelides obtectus</name>
    <name type="common">Bean weevil</name>
    <name type="synonym">Bruchus obtectus</name>
    <dbReference type="NCBI Taxonomy" id="200917"/>
    <lineage>
        <taxon>Eukaryota</taxon>
        <taxon>Metazoa</taxon>
        <taxon>Ecdysozoa</taxon>
        <taxon>Arthropoda</taxon>
        <taxon>Hexapoda</taxon>
        <taxon>Insecta</taxon>
        <taxon>Pterygota</taxon>
        <taxon>Neoptera</taxon>
        <taxon>Endopterygota</taxon>
        <taxon>Coleoptera</taxon>
        <taxon>Polyphaga</taxon>
        <taxon>Cucujiformia</taxon>
        <taxon>Chrysomeloidea</taxon>
        <taxon>Chrysomelidae</taxon>
        <taxon>Bruchinae</taxon>
        <taxon>Bruchini</taxon>
        <taxon>Acanthoscelides</taxon>
    </lineage>
</organism>
<evidence type="ECO:0000256" key="5">
    <source>
        <dbReference type="ARBA" id="ARBA00023136"/>
    </source>
</evidence>
<reference evidence="7" key="1">
    <citation type="submission" date="2022-03" db="EMBL/GenBank/DDBJ databases">
        <authorList>
            <person name="Sayadi A."/>
        </authorList>
    </citation>
    <scope>NUCLEOTIDE SEQUENCE</scope>
</reference>
<dbReference type="PANTHER" id="PTHR12546">
    <property type="entry name" value="FER-1-LIKE"/>
    <property type="match status" value="1"/>
</dbReference>
<keyword evidence="2" id="KW-0812">Transmembrane</keyword>
<dbReference type="Pfam" id="PF08150">
    <property type="entry name" value="FerB"/>
    <property type="match status" value="1"/>
</dbReference>
<dbReference type="InterPro" id="IPR037721">
    <property type="entry name" value="Ferlin"/>
</dbReference>
<evidence type="ECO:0000256" key="3">
    <source>
        <dbReference type="ARBA" id="ARBA00022737"/>
    </source>
</evidence>
<evidence type="ECO:0000256" key="4">
    <source>
        <dbReference type="ARBA" id="ARBA00022989"/>
    </source>
</evidence>
<comment type="caution">
    <text evidence="7">The sequence shown here is derived from an EMBL/GenBank/DDBJ whole genome shotgun (WGS) entry which is preliminary data.</text>
</comment>
<keyword evidence="4" id="KW-1133">Transmembrane helix</keyword>
<keyword evidence="3" id="KW-0677">Repeat</keyword>
<evidence type="ECO:0000256" key="2">
    <source>
        <dbReference type="ARBA" id="ARBA00022692"/>
    </source>
</evidence>
<dbReference type="GO" id="GO:0007009">
    <property type="term" value="P:plasma membrane organization"/>
    <property type="evidence" value="ECO:0007669"/>
    <property type="project" value="TreeGrafter"/>
</dbReference>
<evidence type="ECO:0000259" key="6">
    <source>
        <dbReference type="SMART" id="SM01201"/>
    </source>
</evidence>
<name>A0A9P0JP88_ACAOB</name>
<dbReference type="PANTHER" id="PTHR12546:SF60">
    <property type="entry name" value="MISFIRE, ISOFORM F"/>
    <property type="match status" value="1"/>
</dbReference>
<protein>
    <recommendedName>
        <fullName evidence="6">Ferlin B-domain domain-containing protein</fullName>
    </recommendedName>
</protein>
<dbReference type="SMART" id="SM01201">
    <property type="entry name" value="FerB"/>
    <property type="match status" value="1"/>
</dbReference>
<keyword evidence="5" id="KW-0472">Membrane</keyword>
<dbReference type="OrthoDB" id="10059618at2759"/>
<gene>
    <name evidence="7" type="ORF">ACAOBT_LOCUS2048</name>
</gene>
<keyword evidence="8" id="KW-1185">Reference proteome</keyword>
<dbReference type="GO" id="GO:0016020">
    <property type="term" value="C:membrane"/>
    <property type="evidence" value="ECO:0007669"/>
    <property type="project" value="UniProtKB-SubCell"/>
</dbReference>
<dbReference type="InterPro" id="IPR012561">
    <property type="entry name" value="Ferlin_B-domain"/>
</dbReference>
<proteinExistence type="predicted"/>
<evidence type="ECO:0000313" key="7">
    <source>
        <dbReference type="EMBL" id="CAH1957361.1"/>
    </source>
</evidence>
<feature type="domain" description="Ferlin B-domain" evidence="6">
    <location>
        <begin position="2"/>
        <end position="64"/>
    </location>
</feature>
<sequence>MFLWLMYNNRKVAFFRVPARDIIYSSVEEEKGLWCGLKRTICFTEYDHPTTLVCKMEVLVILFLDKHKAEAIEQLPKGFIFSADLDSLPLYCIAQEKTNFTIRAHIFQGRITSGFDKTGLADPFVRIIAGDQFRDTYVSHPNLNLNR</sequence>
<evidence type="ECO:0000313" key="8">
    <source>
        <dbReference type="Proteomes" id="UP001152888"/>
    </source>
</evidence>
<dbReference type="AlphaFoldDB" id="A0A9P0JP88"/>
<accession>A0A9P0JP88</accession>
<dbReference type="EMBL" id="CAKOFQ010006670">
    <property type="protein sequence ID" value="CAH1957361.1"/>
    <property type="molecule type" value="Genomic_DNA"/>
</dbReference>
<comment type="subcellular location">
    <subcellularLocation>
        <location evidence="1">Membrane</location>
    </subcellularLocation>
</comment>
<evidence type="ECO:0000256" key="1">
    <source>
        <dbReference type="ARBA" id="ARBA00004370"/>
    </source>
</evidence>